<evidence type="ECO:0000313" key="7">
    <source>
        <dbReference type="WBParaSite" id="HNAJ_0000895601-mRNA-1"/>
    </source>
</evidence>
<dbReference type="InterPro" id="IPR045864">
    <property type="entry name" value="aa-tRNA-synth_II/BPL/LPL"/>
</dbReference>
<evidence type="ECO:0000256" key="2">
    <source>
        <dbReference type="ARBA" id="ARBA00022803"/>
    </source>
</evidence>
<dbReference type="InterPro" id="IPR011990">
    <property type="entry name" value="TPR-like_helical_dom_sf"/>
</dbReference>
<dbReference type="EMBL" id="UZAE01012446">
    <property type="protein sequence ID" value="VDO05173.1"/>
    <property type="molecule type" value="Genomic_DNA"/>
</dbReference>
<evidence type="ECO:0000256" key="1">
    <source>
        <dbReference type="ARBA" id="ARBA00022737"/>
    </source>
</evidence>
<keyword evidence="2 4" id="KW-0802">TPR repeat</keyword>
<dbReference type="Proteomes" id="UP000278807">
    <property type="component" value="Unassembled WGS sequence"/>
</dbReference>
<reference evidence="5 6" key="2">
    <citation type="submission" date="2018-11" db="EMBL/GenBank/DDBJ databases">
        <authorList>
            <consortium name="Pathogen Informatics"/>
        </authorList>
    </citation>
    <scope>NUCLEOTIDE SEQUENCE [LARGE SCALE GENOMIC DNA]</scope>
</reference>
<evidence type="ECO:0000256" key="4">
    <source>
        <dbReference type="PROSITE-ProRule" id="PRU00339"/>
    </source>
</evidence>
<dbReference type="SUPFAM" id="SSF48452">
    <property type="entry name" value="TPR-like"/>
    <property type="match status" value="1"/>
</dbReference>
<dbReference type="PANTHER" id="PTHR16193:SF0">
    <property type="entry name" value="TETRATRICOPEPTIDE REPEAT PROTEIN 27"/>
    <property type="match status" value="1"/>
</dbReference>
<dbReference type="STRING" id="102285.A0A0R3TNI8"/>
<keyword evidence="1" id="KW-0677">Repeat</keyword>
<dbReference type="OrthoDB" id="1936594at2759"/>
<keyword evidence="6" id="KW-1185">Reference proteome</keyword>
<dbReference type="PROSITE" id="PS50005">
    <property type="entry name" value="TPR"/>
    <property type="match status" value="1"/>
</dbReference>
<evidence type="ECO:0000256" key="3">
    <source>
        <dbReference type="ARBA" id="ARBA00024020"/>
    </source>
</evidence>
<gene>
    <name evidence="5" type="ORF">HNAJ_LOCUS8952</name>
</gene>
<proteinExistence type="inferred from homology"/>
<dbReference type="AlphaFoldDB" id="A0A0R3TNI8"/>
<dbReference type="WBParaSite" id="HNAJ_0000895601-mRNA-1">
    <property type="protein sequence ID" value="HNAJ_0000895601-mRNA-1"/>
    <property type="gene ID" value="HNAJ_0000895601"/>
</dbReference>
<dbReference type="Gene3D" id="1.25.40.10">
    <property type="entry name" value="Tetratricopeptide repeat domain"/>
    <property type="match status" value="1"/>
</dbReference>
<dbReference type="SUPFAM" id="SSF55681">
    <property type="entry name" value="Class II aaRS and biotin synthetases"/>
    <property type="match status" value="1"/>
</dbReference>
<dbReference type="Pfam" id="PF13181">
    <property type="entry name" value="TPR_8"/>
    <property type="match status" value="1"/>
</dbReference>
<dbReference type="PANTHER" id="PTHR16193">
    <property type="entry name" value="TETRATRICOPEPTIDE REPEAT PROTEIN 27"/>
    <property type="match status" value="1"/>
</dbReference>
<dbReference type="Gene3D" id="3.30.930.10">
    <property type="entry name" value="Bira Bifunctional Protein, Domain 2"/>
    <property type="match status" value="1"/>
</dbReference>
<feature type="repeat" description="TPR" evidence="4">
    <location>
        <begin position="514"/>
        <end position="547"/>
    </location>
</feature>
<evidence type="ECO:0000313" key="5">
    <source>
        <dbReference type="EMBL" id="VDO05173.1"/>
    </source>
</evidence>
<reference evidence="7" key="1">
    <citation type="submission" date="2017-02" db="UniProtKB">
        <authorList>
            <consortium name="WormBaseParasite"/>
        </authorList>
    </citation>
    <scope>IDENTIFICATION</scope>
</reference>
<dbReference type="InterPro" id="IPR019734">
    <property type="entry name" value="TPR_rpt"/>
</dbReference>
<name>A0A0R3TNI8_RODNA</name>
<comment type="similarity">
    <text evidence="3">Belongs to the TTC27 family.</text>
</comment>
<dbReference type="SMART" id="SM00028">
    <property type="entry name" value="TPR"/>
    <property type="match status" value="3"/>
</dbReference>
<protein>
    <submittedName>
        <fullName evidence="7">TPR_REGION domain-containing protein</fullName>
    </submittedName>
</protein>
<dbReference type="InterPro" id="IPR044244">
    <property type="entry name" value="TTC27/Emw1"/>
</dbReference>
<organism evidence="7">
    <name type="scientific">Rodentolepis nana</name>
    <name type="common">Dwarf tapeworm</name>
    <name type="synonym">Hymenolepis nana</name>
    <dbReference type="NCBI Taxonomy" id="102285"/>
    <lineage>
        <taxon>Eukaryota</taxon>
        <taxon>Metazoa</taxon>
        <taxon>Spiralia</taxon>
        <taxon>Lophotrochozoa</taxon>
        <taxon>Platyhelminthes</taxon>
        <taxon>Cestoda</taxon>
        <taxon>Eucestoda</taxon>
        <taxon>Cyclophyllidea</taxon>
        <taxon>Hymenolepididae</taxon>
        <taxon>Rodentolepis</taxon>
    </lineage>
</organism>
<sequence length="1070" mass="122332">MDSKDEEILIKVLTLFKNIHKKYPNFEKLADEIAFAEIVPLKAFDCLFFAYVKNNYLGPPFDLAIDISEMDKLAYSFLTVDSETPFQLIRYPSLLWLCKEYSYHMASVSNIMSLKYACHHLKCIYMMQDMYGEIRCPTIKQEFDDILEKVDLDEIAERRDIDAFTFALLGCYISVFYHDFEWASRFQKMCEDFLGIQVNFSAVLGTRTKAQQDALSQLIIQVERIKESNSIIELPNAPTAMPKVCPLEDDNLLEFIKFTNDSCVNQKLSIPEQAFVLCCGEIYRRSHPNDELINEQSLAFVTAIVRSIMEKEGSSNGAGDGSTELDEPSVAWPILTEALFKRGSYERRSLARQERAMRQLEEITSQYSATQPDTSERGLEYFFWSRMPSFWQTDLCHAKLLSDLGMVKSALDIYLRCQQWNEVVDAYTVTGQRDLAEKVIRERIAAGHETPDLYCCLGDVTNDSSYYEKAWEMSKHKSARAARLLGLNAVNKEKDKKKGVQYFEKSLEINRFQVNLWFSLGCLYLDLHDFQHAERAFRYSVTLEPDNHEAWNNLASAVMFAGRKWQTLALLKEAVKHNYESWRIWENILLVATEDRSFNDVINAYHRLIELRQKHVDPQILGILVKAVSEDLPDNKGQGASKYRKELLNLLGRVTSTNPVDGEAWRLYANLVLSGEEEELKPVDYQKAVQYIQRSYQCRLRSAEKDWEFRKDVREDLLKDLRAMSTLLIPSSSEEKAKEVFGEESAGFVDSSLASLRMNINVFIARLKASLNKCFDEKVKSEITEDKKILSDLHDAIALYQRFQKGEVELEKKLRKLYSTLPNWSHPSTPIGDPSKFQLIYLHGSPKNVPQPKNELDLLSNEVKIHKRGNRSRRTGLGFLRSSGGLGTGCGPRSYAFYDSLARLESALLKLTLDRTLKAGFRQVIVPDILPARVIERCGFPTTGERNQAGSVHCIMSSKEAFYLHRYKCALSGVLTKVPKVAMSPYLANRVPLFHGIFKIADRKEVGEASLFCLSGTGEMGLAGFCADGIFGGSLDIEAEFFTTLSRCYRHEVAHQESLLYRTHQFNKVS</sequence>
<accession>A0A0R3TNI8</accession>
<evidence type="ECO:0000313" key="6">
    <source>
        <dbReference type="Proteomes" id="UP000278807"/>
    </source>
</evidence>